<dbReference type="Proteomes" id="UP000324897">
    <property type="component" value="Chromosome 1"/>
</dbReference>
<evidence type="ECO:0000256" key="2">
    <source>
        <dbReference type="ARBA" id="ARBA00023175"/>
    </source>
</evidence>
<feature type="domain" description="Kinesin motor" evidence="5">
    <location>
        <begin position="1"/>
        <end position="153"/>
    </location>
</feature>
<dbReference type="InterPro" id="IPR036961">
    <property type="entry name" value="Kinesin_motor_dom_sf"/>
</dbReference>
<keyword evidence="7" id="KW-1185">Reference proteome</keyword>
<feature type="compositionally biased region" description="Polar residues" evidence="4">
    <location>
        <begin position="141"/>
        <end position="153"/>
    </location>
</feature>
<evidence type="ECO:0000313" key="6">
    <source>
        <dbReference type="EMBL" id="TVU28488.1"/>
    </source>
</evidence>
<evidence type="ECO:0000256" key="3">
    <source>
        <dbReference type="PROSITE-ProRule" id="PRU00283"/>
    </source>
</evidence>
<reference evidence="6 7" key="1">
    <citation type="journal article" date="2019" name="Sci. Rep.">
        <title>A high-quality genome of Eragrostis curvula grass provides insights into Poaceae evolution and supports new strategies to enhance forage quality.</title>
        <authorList>
            <person name="Carballo J."/>
            <person name="Santos B.A.C.M."/>
            <person name="Zappacosta D."/>
            <person name="Garbus I."/>
            <person name="Selva J.P."/>
            <person name="Gallo C.A."/>
            <person name="Diaz A."/>
            <person name="Albertini E."/>
            <person name="Caccamo M."/>
            <person name="Echenique V."/>
        </authorList>
    </citation>
    <scope>NUCLEOTIDE SEQUENCE [LARGE SCALE GENOMIC DNA]</scope>
    <source>
        <strain evidence="7">cv. Victoria</strain>
        <tissue evidence="6">Leaf</tissue>
    </source>
</reference>
<keyword evidence="2" id="KW-0505">Motor protein</keyword>
<dbReference type="GO" id="GO:0008017">
    <property type="term" value="F:microtubule binding"/>
    <property type="evidence" value="ECO:0007669"/>
    <property type="project" value="InterPro"/>
</dbReference>
<organism evidence="6 7">
    <name type="scientific">Eragrostis curvula</name>
    <name type="common">weeping love grass</name>
    <dbReference type="NCBI Taxonomy" id="38414"/>
    <lineage>
        <taxon>Eukaryota</taxon>
        <taxon>Viridiplantae</taxon>
        <taxon>Streptophyta</taxon>
        <taxon>Embryophyta</taxon>
        <taxon>Tracheophyta</taxon>
        <taxon>Spermatophyta</taxon>
        <taxon>Magnoliopsida</taxon>
        <taxon>Liliopsida</taxon>
        <taxon>Poales</taxon>
        <taxon>Poaceae</taxon>
        <taxon>PACMAD clade</taxon>
        <taxon>Chloridoideae</taxon>
        <taxon>Eragrostideae</taxon>
        <taxon>Eragrostidinae</taxon>
        <taxon>Eragrostis</taxon>
    </lineage>
</organism>
<dbReference type="Gramene" id="TVU28488">
    <property type="protein sequence ID" value="TVU28488"/>
    <property type="gene ID" value="EJB05_20007"/>
</dbReference>
<gene>
    <name evidence="6" type="ORF">EJB05_20007</name>
</gene>
<dbReference type="PROSITE" id="PS50067">
    <property type="entry name" value="KINESIN_MOTOR_2"/>
    <property type="match status" value="1"/>
</dbReference>
<dbReference type="InterPro" id="IPR001752">
    <property type="entry name" value="Kinesin_motor_dom"/>
</dbReference>
<comment type="caution">
    <text evidence="3">Lacks conserved residue(s) required for the propagation of feature annotation.</text>
</comment>
<dbReference type="GO" id="GO:0051231">
    <property type="term" value="P:spindle elongation"/>
    <property type="evidence" value="ECO:0007669"/>
    <property type="project" value="TreeGrafter"/>
</dbReference>
<evidence type="ECO:0000259" key="5">
    <source>
        <dbReference type="PROSITE" id="PS50067"/>
    </source>
</evidence>
<dbReference type="GO" id="GO:0005524">
    <property type="term" value="F:ATP binding"/>
    <property type="evidence" value="ECO:0007669"/>
    <property type="project" value="InterPro"/>
</dbReference>
<evidence type="ECO:0000256" key="4">
    <source>
        <dbReference type="SAM" id="MobiDB-lite"/>
    </source>
</evidence>
<sequence length="153" mass="16341">MESSEAAGSQQKDSVKVAVNIRPLITEELRDGCTDCVTVTPGEPQEEVFDLLVSKSSCSKIWSGPVAKSSAPARVPIQIRETATGGITLAGVTEAEVKSERRNGVILARGPHRVQLASTNMNRQSSRSHCHLHDISEQKRTSGAASNKSASMD</sequence>
<protein>
    <recommendedName>
        <fullName evidence="5">Kinesin motor domain-containing protein</fullName>
    </recommendedName>
</protein>
<dbReference type="GO" id="GO:0007052">
    <property type="term" value="P:mitotic spindle organization"/>
    <property type="evidence" value="ECO:0007669"/>
    <property type="project" value="TreeGrafter"/>
</dbReference>
<keyword evidence="1" id="KW-0493">Microtubule</keyword>
<evidence type="ECO:0000313" key="7">
    <source>
        <dbReference type="Proteomes" id="UP000324897"/>
    </source>
</evidence>
<evidence type="ECO:0000256" key="1">
    <source>
        <dbReference type="ARBA" id="ARBA00022701"/>
    </source>
</evidence>
<feature type="compositionally biased region" description="Basic and acidic residues" evidence="4">
    <location>
        <begin position="131"/>
        <end position="140"/>
    </location>
</feature>
<dbReference type="EMBL" id="RWGY01000011">
    <property type="protein sequence ID" value="TVU28488.1"/>
    <property type="molecule type" value="Genomic_DNA"/>
</dbReference>
<dbReference type="GO" id="GO:0003777">
    <property type="term" value="F:microtubule motor activity"/>
    <property type="evidence" value="ECO:0007669"/>
    <property type="project" value="InterPro"/>
</dbReference>
<dbReference type="Pfam" id="PF00225">
    <property type="entry name" value="Kinesin"/>
    <property type="match status" value="1"/>
</dbReference>
<dbReference type="AlphaFoldDB" id="A0A5J9UZ12"/>
<comment type="caution">
    <text evidence="6">The sequence shown here is derived from an EMBL/GenBank/DDBJ whole genome shotgun (WGS) entry which is preliminary data.</text>
</comment>
<dbReference type="Gene3D" id="3.40.850.10">
    <property type="entry name" value="Kinesin motor domain"/>
    <property type="match status" value="1"/>
</dbReference>
<dbReference type="OrthoDB" id="3176171at2759"/>
<dbReference type="PANTHER" id="PTHR47969:SF6">
    <property type="entry name" value="KINESIN-LIKE PROTEIN KIN-4C"/>
    <property type="match status" value="1"/>
</dbReference>
<comment type="similarity">
    <text evidence="3">Belongs to the TRAFAC class myosin-kinesin ATPase superfamily. Kinesin family.</text>
</comment>
<dbReference type="GO" id="GO:0005874">
    <property type="term" value="C:microtubule"/>
    <property type="evidence" value="ECO:0007669"/>
    <property type="project" value="UniProtKB-KW"/>
</dbReference>
<dbReference type="InterPro" id="IPR027417">
    <property type="entry name" value="P-loop_NTPase"/>
</dbReference>
<dbReference type="GO" id="GO:0007018">
    <property type="term" value="P:microtubule-based movement"/>
    <property type="evidence" value="ECO:0007669"/>
    <property type="project" value="InterPro"/>
</dbReference>
<accession>A0A5J9UZ12</accession>
<feature type="region of interest" description="Disordered" evidence="4">
    <location>
        <begin position="119"/>
        <end position="153"/>
    </location>
</feature>
<proteinExistence type="inferred from homology"/>
<dbReference type="GO" id="GO:0005875">
    <property type="term" value="C:microtubule associated complex"/>
    <property type="evidence" value="ECO:0007669"/>
    <property type="project" value="TreeGrafter"/>
</dbReference>
<dbReference type="PANTHER" id="PTHR47969">
    <property type="entry name" value="CHROMOSOME-ASSOCIATED KINESIN KIF4A-RELATED"/>
    <property type="match status" value="1"/>
</dbReference>
<dbReference type="SUPFAM" id="SSF52540">
    <property type="entry name" value="P-loop containing nucleoside triphosphate hydrolases"/>
    <property type="match status" value="1"/>
</dbReference>
<name>A0A5J9UZ12_9POAL</name>
<dbReference type="InterPro" id="IPR027640">
    <property type="entry name" value="Kinesin-like_fam"/>
</dbReference>